<comment type="similarity">
    <text evidence="2 8">Belongs to the glycosyl hydrolase 32 family.</text>
</comment>
<gene>
    <name evidence="10" type="primary">scrB</name>
    <name evidence="10" type="ORF">LMG032447_00681</name>
</gene>
<dbReference type="EMBL" id="CAKOEU010000003">
    <property type="protein sequence ID" value="CAH1853625.1"/>
    <property type="molecule type" value="Genomic_DNA"/>
</dbReference>
<dbReference type="PANTHER" id="PTHR43101">
    <property type="entry name" value="BETA-FRUCTOSIDASE"/>
    <property type="match status" value="1"/>
</dbReference>
<comment type="subcellular location">
    <subcellularLocation>
        <location evidence="8">Cytoplasm</location>
    </subcellularLocation>
</comment>
<dbReference type="InterPro" id="IPR013148">
    <property type="entry name" value="Glyco_hydro_32_N"/>
</dbReference>
<keyword evidence="5 8" id="KW-0378">Hydrolase</keyword>
<dbReference type="NCBIfam" id="TIGR01322">
    <property type="entry name" value="scrB_fam"/>
    <property type="match status" value="1"/>
</dbReference>
<dbReference type="InterPro" id="IPR001362">
    <property type="entry name" value="Glyco_hydro_32"/>
</dbReference>
<dbReference type="GO" id="GO:0004564">
    <property type="term" value="F:beta-fructofuranosidase activity"/>
    <property type="evidence" value="ECO:0007669"/>
    <property type="project" value="UniProtKB-EC"/>
</dbReference>
<dbReference type="SUPFAM" id="SSF75005">
    <property type="entry name" value="Arabinanase/levansucrase/invertase"/>
    <property type="match status" value="1"/>
</dbReference>
<keyword evidence="6 8" id="KW-0326">Glycosidase</keyword>
<dbReference type="Pfam" id="PF00251">
    <property type="entry name" value="Glyco_hydro_32N"/>
    <property type="match status" value="1"/>
</dbReference>
<proteinExistence type="inferred from homology"/>
<evidence type="ECO:0000256" key="4">
    <source>
        <dbReference type="ARBA" id="ARBA00019623"/>
    </source>
</evidence>
<dbReference type="PROSITE" id="PS00609">
    <property type="entry name" value="GLYCOSYL_HYDROL_F32"/>
    <property type="match status" value="1"/>
</dbReference>
<evidence type="ECO:0000256" key="3">
    <source>
        <dbReference type="ARBA" id="ARBA00012758"/>
    </source>
</evidence>
<evidence type="ECO:0000256" key="1">
    <source>
        <dbReference type="ARBA" id="ARBA00004914"/>
    </source>
</evidence>
<keyword evidence="11" id="KW-1185">Reference proteome</keyword>
<evidence type="ECO:0000313" key="11">
    <source>
        <dbReference type="Proteomes" id="UP000838102"/>
    </source>
</evidence>
<reference evidence="10" key="1">
    <citation type="submission" date="2022-03" db="EMBL/GenBank/DDBJ databases">
        <authorList>
            <person name="Hettiarachchi G."/>
        </authorList>
    </citation>
    <scope>NUCLEOTIDE SEQUENCE</scope>
    <source>
        <strain evidence="10">LMG 32447</strain>
    </source>
</reference>
<comment type="caution">
    <text evidence="10">The sequence shown here is derived from an EMBL/GenBank/DDBJ whole genome shotgun (WGS) entry which is preliminary data.</text>
</comment>
<evidence type="ECO:0000256" key="2">
    <source>
        <dbReference type="ARBA" id="ARBA00009902"/>
    </source>
</evidence>
<comment type="function">
    <text evidence="8">Enables the bacterium to metabolize sucrose as a sole carbon source.</text>
</comment>
<dbReference type="RefSeq" id="WP_248706100.1">
    <property type="nucleotide sequence ID" value="NZ_CAKOEU010000003.1"/>
</dbReference>
<dbReference type="InterPro" id="IPR006232">
    <property type="entry name" value="Suc6P_hydrolase"/>
</dbReference>
<dbReference type="PANTHER" id="PTHR43101:SF1">
    <property type="entry name" value="BETA-FRUCTOSIDASE"/>
    <property type="match status" value="1"/>
</dbReference>
<dbReference type="SMART" id="SM00640">
    <property type="entry name" value="Glyco_32"/>
    <property type="match status" value="1"/>
</dbReference>
<dbReference type="InterPro" id="IPR018053">
    <property type="entry name" value="Glyco_hydro_32_AS"/>
</dbReference>
<sequence>MLVKNDSIAYEDDHLYPEVGLLNDPNGLVYFKGKYHVFYQWNPKGCTHKYKEWGHFISDDLQTWQRVEPALRPSMPDLDSAGIYSGTALVKDDRLYLFYTGNVRNAQGQSVKSTQMWAVSDDGIHFEKLGQLFPHPDGFTKDVRDPMVWQGKNGHYFLILGAQHDDQVGDIIIHESVDLTEWTFRGSLLGDQLRDIRGYMLECPDLIEVDGKQVLMFSPQGLPADLMQHRFQNIHNTGYVVGRFDEEKAYFEVQGDFYEVDDGFEFYAPQSMLAPNNRKIMWGWVGMMPPKREAEVPTIAKQNWVHTLSLPRELHLNAEHKLVQQPIAEILDPKPLTNFEDSLQPGQYTIDMSADWTLKLGRNAELKKRGSILHFERRQWESGEIGHRQMQGKVDQLLLMVDHDVIEIYTQDGLNVMTGRWFG</sequence>
<dbReference type="Gene3D" id="2.115.10.20">
    <property type="entry name" value="Glycosyl hydrolase domain, family 43"/>
    <property type="match status" value="1"/>
</dbReference>
<dbReference type="EC" id="3.2.1.26" evidence="3 8"/>
<keyword evidence="8" id="KW-0119">Carbohydrate metabolism</keyword>
<organism evidence="10 11">
    <name type="scientific">Convivina praedatoris</name>
    <dbReference type="NCBI Taxonomy" id="2880963"/>
    <lineage>
        <taxon>Bacteria</taxon>
        <taxon>Bacillati</taxon>
        <taxon>Bacillota</taxon>
        <taxon>Bacilli</taxon>
        <taxon>Lactobacillales</taxon>
        <taxon>Lactobacillaceae</taxon>
        <taxon>Convivina</taxon>
    </lineage>
</organism>
<dbReference type="InterPro" id="IPR023296">
    <property type="entry name" value="Glyco_hydro_beta-prop_sf"/>
</dbReference>
<evidence type="ECO:0000256" key="6">
    <source>
        <dbReference type="ARBA" id="ARBA00023295"/>
    </source>
</evidence>
<feature type="domain" description="Glycosyl hydrolase family 32 N-terminal" evidence="9">
    <location>
        <begin position="14"/>
        <end position="326"/>
    </location>
</feature>
<evidence type="ECO:0000256" key="5">
    <source>
        <dbReference type="ARBA" id="ARBA00022801"/>
    </source>
</evidence>
<name>A0ABN8H8L7_9LACO</name>
<evidence type="ECO:0000256" key="8">
    <source>
        <dbReference type="RuleBase" id="RU365015"/>
    </source>
</evidence>
<dbReference type="CDD" id="cd18623">
    <property type="entry name" value="GH32_ScrB-like"/>
    <property type="match status" value="1"/>
</dbReference>
<evidence type="ECO:0000256" key="7">
    <source>
        <dbReference type="ARBA" id="ARBA00033367"/>
    </source>
</evidence>
<evidence type="ECO:0000259" key="9">
    <source>
        <dbReference type="Pfam" id="PF00251"/>
    </source>
</evidence>
<dbReference type="InterPro" id="IPR013320">
    <property type="entry name" value="ConA-like_dom_sf"/>
</dbReference>
<dbReference type="Proteomes" id="UP000838102">
    <property type="component" value="Unassembled WGS sequence"/>
</dbReference>
<keyword evidence="8" id="KW-0963">Cytoplasm</keyword>
<accession>A0ABN8H8L7</accession>
<dbReference type="SUPFAM" id="SSF49899">
    <property type="entry name" value="Concanavalin A-like lectins/glucanases"/>
    <property type="match status" value="1"/>
</dbReference>
<evidence type="ECO:0000313" key="10">
    <source>
        <dbReference type="EMBL" id="CAH1853625.1"/>
    </source>
</evidence>
<dbReference type="InterPro" id="IPR051214">
    <property type="entry name" value="GH32_Enzymes"/>
</dbReference>
<protein>
    <recommendedName>
        <fullName evidence="4 8">Sucrose-6-phosphate hydrolase</fullName>
        <ecNumber evidence="3 8">3.2.1.26</ecNumber>
    </recommendedName>
    <alternativeName>
        <fullName evidence="7 8">Invertase</fullName>
    </alternativeName>
</protein>
<comment type="pathway">
    <text evidence="1 8">Glycan biosynthesis; sucrose metabolism.</text>
</comment>
<comment type="catalytic activity">
    <reaction evidence="8">
        <text>Hydrolysis of terminal non-reducing beta-D-fructofuranoside residues in beta-D-fructofuranosides.</text>
        <dbReference type="EC" id="3.2.1.26"/>
    </reaction>
</comment>